<evidence type="ECO:0000256" key="3">
    <source>
        <dbReference type="ARBA" id="ARBA00022692"/>
    </source>
</evidence>
<evidence type="ECO:0000259" key="9">
    <source>
        <dbReference type="Pfam" id="PF14416"/>
    </source>
</evidence>
<dbReference type="eggNOG" id="ENOG502QSJI">
    <property type="taxonomic scope" value="Eukaryota"/>
</dbReference>
<evidence type="ECO:0000256" key="7">
    <source>
        <dbReference type="SAM" id="Phobius"/>
    </source>
</evidence>
<feature type="transmembrane region" description="Helical" evidence="7">
    <location>
        <begin position="36"/>
        <end position="59"/>
    </location>
</feature>
<organism evidence="11">
    <name type="scientific">Selaginella moellendorffii</name>
    <name type="common">Spikemoss</name>
    <dbReference type="NCBI Taxonomy" id="88036"/>
    <lineage>
        <taxon>Eukaryota</taxon>
        <taxon>Viridiplantae</taxon>
        <taxon>Streptophyta</taxon>
        <taxon>Embryophyta</taxon>
        <taxon>Tracheophyta</taxon>
        <taxon>Lycopodiopsida</taxon>
        <taxon>Selaginellales</taxon>
        <taxon>Selaginellaceae</taxon>
        <taxon>Selaginella</taxon>
    </lineage>
</organism>
<comment type="subcellular location">
    <subcellularLocation>
        <location evidence="1">Membrane</location>
        <topology evidence="1">Single-pass membrane protein</topology>
    </subcellularLocation>
</comment>
<reference evidence="10 11" key="1">
    <citation type="journal article" date="2011" name="Science">
        <title>The Selaginella genome identifies genetic changes associated with the evolution of vascular plants.</title>
        <authorList>
            <person name="Banks J.A."/>
            <person name="Nishiyama T."/>
            <person name="Hasebe M."/>
            <person name="Bowman J.L."/>
            <person name="Gribskov M."/>
            <person name="dePamphilis C."/>
            <person name="Albert V.A."/>
            <person name="Aono N."/>
            <person name="Aoyama T."/>
            <person name="Ambrose B.A."/>
            <person name="Ashton N.W."/>
            <person name="Axtell M.J."/>
            <person name="Barker E."/>
            <person name="Barker M.S."/>
            <person name="Bennetzen J.L."/>
            <person name="Bonawitz N.D."/>
            <person name="Chapple C."/>
            <person name="Cheng C."/>
            <person name="Correa L.G."/>
            <person name="Dacre M."/>
            <person name="DeBarry J."/>
            <person name="Dreyer I."/>
            <person name="Elias M."/>
            <person name="Engstrom E.M."/>
            <person name="Estelle M."/>
            <person name="Feng L."/>
            <person name="Finet C."/>
            <person name="Floyd S.K."/>
            <person name="Frommer W.B."/>
            <person name="Fujita T."/>
            <person name="Gramzow L."/>
            <person name="Gutensohn M."/>
            <person name="Harholt J."/>
            <person name="Hattori M."/>
            <person name="Heyl A."/>
            <person name="Hirai T."/>
            <person name="Hiwatashi Y."/>
            <person name="Ishikawa M."/>
            <person name="Iwata M."/>
            <person name="Karol K.G."/>
            <person name="Koehler B."/>
            <person name="Kolukisaoglu U."/>
            <person name="Kubo M."/>
            <person name="Kurata T."/>
            <person name="Lalonde S."/>
            <person name="Li K."/>
            <person name="Li Y."/>
            <person name="Litt A."/>
            <person name="Lyons E."/>
            <person name="Manning G."/>
            <person name="Maruyama T."/>
            <person name="Michael T.P."/>
            <person name="Mikami K."/>
            <person name="Miyazaki S."/>
            <person name="Morinaga S."/>
            <person name="Murata T."/>
            <person name="Mueller-Roeber B."/>
            <person name="Nelson D.R."/>
            <person name="Obara M."/>
            <person name="Oguri Y."/>
            <person name="Olmstead R.G."/>
            <person name="Onodera N."/>
            <person name="Petersen B.L."/>
            <person name="Pils B."/>
            <person name="Prigge M."/>
            <person name="Rensing S.A."/>
            <person name="Riano-Pachon D.M."/>
            <person name="Roberts A.W."/>
            <person name="Sato Y."/>
            <person name="Scheller H.V."/>
            <person name="Schulz B."/>
            <person name="Schulz C."/>
            <person name="Shakirov E.V."/>
            <person name="Shibagaki N."/>
            <person name="Shinohara N."/>
            <person name="Shippen D.E."/>
            <person name="Soerensen I."/>
            <person name="Sotooka R."/>
            <person name="Sugimoto N."/>
            <person name="Sugita M."/>
            <person name="Sumikawa N."/>
            <person name="Tanurdzic M."/>
            <person name="Theissen G."/>
            <person name="Ulvskov P."/>
            <person name="Wakazuki S."/>
            <person name="Weng J.K."/>
            <person name="Willats W.W."/>
            <person name="Wipf D."/>
            <person name="Wolf P.G."/>
            <person name="Yang L."/>
            <person name="Zimmer A.D."/>
            <person name="Zhu Q."/>
            <person name="Mitros T."/>
            <person name="Hellsten U."/>
            <person name="Loque D."/>
            <person name="Otillar R."/>
            <person name="Salamov A."/>
            <person name="Schmutz J."/>
            <person name="Shapiro H."/>
            <person name="Lindquist E."/>
            <person name="Lucas S."/>
            <person name="Rokhsar D."/>
            <person name="Grigoriev I.V."/>
        </authorList>
    </citation>
    <scope>NUCLEOTIDE SEQUENCE [LARGE SCALE GENOMIC DNA]</scope>
</reference>
<dbReference type="FunCoup" id="D8QVF2">
    <property type="interactions" value="622"/>
</dbReference>
<dbReference type="PANTHER" id="PTHR32285">
    <property type="entry name" value="PROTEIN TRICHOME BIREFRINGENCE-LIKE 9-RELATED"/>
    <property type="match status" value="1"/>
</dbReference>
<evidence type="ECO:0000313" key="11">
    <source>
        <dbReference type="Proteomes" id="UP000001514"/>
    </source>
</evidence>
<sequence length="440" mass="50619">MTVQRLDPGSPDSSGYGHDGISAPVSNAKLLHHKRLVLVWALMVLLPLALVRLSLFHVYPERMGGDRNLSAELQQMIQSVNLSALPSHRSGGCDLLQGEWIPDEVGPTYSNETCNHIQGHQNCLKNGRPDNGYMFWRWKPDDCELPRFNTTLFIELMRGKLMAFVGDSIARNHMQALLCTLSQAMIEKPIKTYTDEGDRHVRWWFPSNNFTVSTFWSPYLAFQTDDESHGIEKGHSKLFLDKLDPVWLANITQFDVLILSSGQWFFKNNLFFQNNTLIGCHHCPGFNITNLGFYFAYREILKHVLVELPKLQGFKGLAILRSFSPDHFEDGRWDNGGSCKRTVPFHPNRTIPTDSLTFEMHRIQREVYDCLERPDRVAMVDVTQISYLRPDGHPGPYRNFQPFSKEFVGHVQNDCLHWCIPGPVDTWNDMVLETMRQRLI</sequence>
<gene>
    <name evidence="10" type="ORF">SELMODRAFT_404468</name>
</gene>
<evidence type="ECO:0000313" key="10">
    <source>
        <dbReference type="EMBL" id="EFJ36448.1"/>
    </source>
</evidence>
<evidence type="ECO:0000256" key="5">
    <source>
        <dbReference type="ARBA" id="ARBA00022989"/>
    </source>
</evidence>
<keyword evidence="6 7" id="KW-0472">Membrane</keyword>
<feature type="domain" description="Trichome birefringence-like N-terminal" evidence="9">
    <location>
        <begin position="92"/>
        <end position="144"/>
    </location>
</feature>
<evidence type="ECO:0000259" key="8">
    <source>
        <dbReference type="Pfam" id="PF13839"/>
    </source>
</evidence>
<keyword evidence="11" id="KW-1185">Reference proteome</keyword>
<dbReference type="Gramene" id="EFJ36448">
    <property type="protein sequence ID" value="EFJ36448"/>
    <property type="gene ID" value="SELMODRAFT_404468"/>
</dbReference>
<evidence type="ECO:0000256" key="6">
    <source>
        <dbReference type="ARBA" id="ARBA00023136"/>
    </source>
</evidence>
<name>D8QVF2_SELML</name>
<dbReference type="Pfam" id="PF14416">
    <property type="entry name" value="PMR5N"/>
    <property type="match status" value="1"/>
</dbReference>
<dbReference type="InterPro" id="IPR029962">
    <property type="entry name" value="TBL"/>
</dbReference>
<proteinExistence type="inferred from homology"/>
<dbReference type="InterPro" id="IPR026057">
    <property type="entry name" value="TBL_C"/>
</dbReference>
<dbReference type="GO" id="GO:0005794">
    <property type="term" value="C:Golgi apparatus"/>
    <property type="evidence" value="ECO:0000318"/>
    <property type="project" value="GO_Central"/>
</dbReference>
<dbReference type="Proteomes" id="UP000001514">
    <property type="component" value="Unassembled WGS sequence"/>
</dbReference>
<dbReference type="EMBL" id="GL377567">
    <property type="protein sequence ID" value="EFJ36448.1"/>
    <property type="molecule type" value="Genomic_DNA"/>
</dbReference>
<dbReference type="OMA" id="WDNGGTC"/>
<dbReference type="KEGG" id="smo:SELMODRAFT_404468"/>
<protein>
    <submittedName>
        <fullName evidence="10">Uncharacterized protein</fullName>
    </submittedName>
</protein>
<dbReference type="GO" id="GO:0016413">
    <property type="term" value="F:O-acetyltransferase activity"/>
    <property type="evidence" value="ECO:0000318"/>
    <property type="project" value="GO_Central"/>
</dbReference>
<dbReference type="Pfam" id="PF13839">
    <property type="entry name" value="PC-Esterase"/>
    <property type="match status" value="1"/>
</dbReference>
<keyword evidence="4" id="KW-0735">Signal-anchor</keyword>
<dbReference type="PANTHER" id="PTHR32285:SF48">
    <property type="entry name" value="PROTEIN TRICHOME BIREFRINGENCE-LIKE 19"/>
    <property type="match status" value="1"/>
</dbReference>
<evidence type="ECO:0000256" key="1">
    <source>
        <dbReference type="ARBA" id="ARBA00004167"/>
    </source>
</evidence>
<dbReference type="InterPro" id="IPR025846">
    <property type="entry name" value="TBL_N"/>
</dbReference>
<accession>D8QVF2</accession>
<evidence type="ECO:0000256" key="2">
    <source>
        <dbReference type="ARBA" id="ARBA00007727"/>
    </source>
</evidence>
<feature type="domain" description="Trichome birefringence-like C-terminal" evidence="8">
    <location>
        <begin position="145"/>
        <end position="433"/>
    </location>
</feature>
<dbReference type="HOGENOM" id="CLU_020953_6_4_1"/>
<evidence type="ECO:0000256" key="4">
    <source>
        <dbReference type="ARBA" id="ARBA00022968"/>
    </source>
</evidence>
<dbReference type="GO" id="GO:0016020">
    <property type="term" value="C:membrane"/>
    <property type="evidence" value="ECO:0007669"/>
    <property type="project" value="UniProtKB-SubCell"/>
</dbReference>
<dbReference type="AlphaFoldDB" id="D8QVF2"/>
<keyword evidence="5 7" id="KW-1133">Transmembrane helix</keyword>
<dbReference type="InParanoid" id="D8QVF2"/>
<comment type="similarity">
    <text evidence="2">Belongs to the PC-esterase family. TBL subfamily.</text>
</comment>
<keyword evidence="3 7" id="KW-0812">Transmembrane</keyword>
<dbReference type="STRING" id="88036.D8QVF2"/>